<evidence type="ECO:0008006" key="3">
    <source>
        <dbReference type="Google" id="ProtNLM"/>
    </source>
</evidence>
<dbReference type="Proteomes" id="UP000032680">
    <property type="component" value="Unassembled WGS sequence"/>
</dbReference>
<dbReference type="AlphaFoldDB" id="A0A0D6P8I5"/>
<proteinExistence type="predicted"/>
<comment type="caution">
    <text evidence="1">The sequence shown here is derived from an EMBL/GenBank/DDBJ whole genome shotgun (WGS) entry which is preliminary data.</text>
</comment>
<dbReference type="OrthoDB" id="9776275at2"/>
<name>A0A0D6P8I5_9PROT</name>
<keyword evidence="2" id="KW-1185">Reference proteome</keyword>
<reference evidence="1 2" key="1">
    <citation type="submission" date="2012-11" db="EMBL/GenBank/DDBJ databases">
        <title>Whole genome sequence of Acidisphaera rubrifaciens HS-AP3.</title>
        <authorList>
            <person name="Azuma Y."/>
            <person name="Higashiura N."/>
            <person name="Hirakawa H."/>
            <person name="Matsushita K."/>
        </authorList>
    </citation>
    <scope>NUCLEOTIDE SEQUENCE [LARGE SCALE GENOMIC DNA]</scope>
    <source>
        <strain evidence="1 2">HS-AP3</strain>
    </source>
</reference>
<dbReference type="InterPro" id="IPR037107">
    <property type="entry name" value="Put_OMP_sf"/>
</dbReference>
<dbReference type="InterPro" id="IPR018707">
    <property type="entry name" value="LpxR"/>
</dbReference>
<organism evidence="1 2">
    <name type="scientific">Acidisphaera rubrifaciens HS-AP3</name>
    <dbReference type="NCBI Taxonomy" id="1231350"/>
    <lineage>
        <taxon>Bacteria</taxon>
        <taxon>Pseudomonadati</taxon>
        <taxon>Pseudomonadota</taxon>
        <taxon>Alphaproteobacteria</taxon>
        <taxon>Acetobacterales</taxon>
        <taxon>Acetobacteraceae</taxon>
        <taxon>Acidisphaera</taxon>
    </lineage>
</organism>
<evidence type="ECO:0000313" key="2">
    <source>
        <dbReference type="Proteomes" id="UP000032680"/>
    </source>
</evidence>
<dbReference type="EMBL" id="BANB01000359">
    <property type="protein sequence ID" value="GAN77528.1"/>
    <property type="molecule type" value="Genomic_DNA"/>
</dbReference>
<evidence type="ECO:0000313" key="1">
    <source>
        <dbReference type="EMBL" id="GAN77528.1"/>
    </source>
</evidence>
<sequence length="350" mass="37462">MTSLEARRRVAGAYTADRTDPPRRLPLLAAVLPGVLWAGVVHAQLPPPDPESIVTFQLENDSILQNSDKYYTSGLRLAYTSPTDVVPQTLADLDQAIWGDGRMRYSIDLQQLLFTSANTQVNPPLPGDRPYAGVLTVDANLIHDTETARSIIGVSLGIIGPAALGEEVQNGFHNLIGDTTNKGWGYQEPTQPVVEVSAERIWRVPLTQLGPLEFDALPQVAAGIGTYRTYALAGAEVRVGQGLQSDFGPSRPLGGMTGGDAYTNVRPVAWYLFGGGDGQAVAYDATLNGSLFQGGPRVTSVPFVGELTAGAAILAYGVRFAFVHVSQTPEFIGQPSRLFNFDGFTISAKF</sequence>
<dbReference type="Pfam" id="PF09982">
    <property type="entry name" value="LpxR"/>
    <property type="match status" value="1"/>
</dbReference>
<gene>
    <name evidence="1" type="ORF">Asru_0359_01</name>
</gene>
<accession>A0A0D6P8I5</accession>
<protein>
    <recommendedName>
        <fullName evidence="3">Outer membrane protein</fullName>
    </recommendedName>
</protein>
<dbReference type="RefSeq" id="WP_048861655.1">
    <property type="nucleotide sequence ID" value="NZ_BANB01000359.1"/>
</dbReference>
<dbReference type="Gene3D" id="2.40.128.140">
    <property type="entry name" value="Outer membrane protein"/>
    <property type="match status" value="1"/>
</dbReference>